<protein>
    <submittedName>
        <fullName evidence="2">Uncharacterized protein</fullName>
    </submittedName>
</protein>
<evidence type="ECO:0000313" key="2">
    <source>
        <dbReference type="EMBL" id="GAA5177789.1"/>
    </source>
</evidence>
<accession>A0ABP9RIH6</accession>
<dbReference type="EMBL" id="BAABJQ010000001">
    <property type="protein sequence ID" value="GAA5177789.1"/>
    <property type="molecule type" value="Genomic_DNA"/>
</dbReference>
<feature type="compositionally biased region" description="Low complexity" evidence="1">
    <location>
        <begin position="132"/>
        <end position="142"/>
    </location>
</feature>
<name>A0ABP9RIH6_9ACTN</name>
<reference evidence="3" key="1">
    <citation type="journal article" date="2019" name="Int. J. Syst. Evol. Microbiol.">
        <title>The Global Catalogue of Microorganisms (GCM) 10K type strain sequencing project: providing services to taxonomists for standard genome sequencing and annotation.</title>
        <authorList>
            <consortium name="The Broad Institute Genomics Platform"/>
            <consortium name="The Broad Institute Genome Sequencing Center for Infectious Disease"/>
            <person name="Wu L."/>
            <person name="Ma J."/>
        </authorList>
    </citation>
    <scope>NUCLEOTIDE SEQUENCE [LARGE SCALE GENOMIC DNA]</scope>
    <source>
        <strain evidence="3">JCM 18304</strain>
    </source>
</reference>
<keyword evidence="3" id="KW-1185">Reference proteome</keyword>
<gene>
    <name evidence="2" type="ORF">GCM10023322_03350</name>
</gene>
<comment type="caution">
    <text evidence="2">The sequence shown here is derived from an EMBL/GenBank/DDBJ whole genome shotgun (WGS) entry which is preliminary data.</text>
</comment>
<organism evidence="2 3">
    <name type="scientific">Rugosimonospora acidiphila</name>
    <dbReference type="NCBI Taxonomy" id="556531"/>
    <lineage>
        <taxon>Bacteria</taxon>
        <taxon>Bacillati</taxon>
        <taxon>Actinomycetota</taxon>
        <taxon>Actinomycetes</taxon>
        <taxon>Micromonosporales</taxon>
        <taxon>Micromonosporaceae</taxon>
        <taxon>Rugosimonospora</taxon>
    </lineage>
</organism>
<evidence type="ECO:0000313" key="3">
    <source>
        <dbReference type="Proteomes" id="UP001501570"/>
    </source>
</evidence>
<sequence length="148" mass="15598">MAEKEDAKIPAPLYAAAAVGDLAYQRLRKLPAAVTELRGRVSSGEFDSDRLRDAAGGRAVRLRDAAQRNVVSLVTNAQAAQERAQEIYTDLVARGEQVVRGRRVVHATVGIRPDAEADGAASEQVRPESKAAPEAGDAPAEGTDPAGK</sequence>
<proteinExistence type="predicted"/>
<dbReference type="RefSeq" id="WP_345625340.1">
    <property type="nucleotide sequence ID" value="NZ_BAABJQ010000001.1"/>
</dbReference>
<feature type="region of interest" description="Disordered" evidence="1">
    <location>
        <begin position="112"/>
        <end position="148"/>
    </location>
</feature>
<evidence type="ECO:0000256" key="1">
    <source>
        <dbReference type="SAM" id="MobiDB-lite"/>
    </source>
</evidence>
<dbReference type="Proteomes" id="UP001501570">
    <property type="component" value="Unassembled WGS sequence"/>
</dbReference>